<dbReference type="InterPro" id="IPR001789">
    <property type="entry name" value="Sig_transdc_resp-reg_receiver"/>
</dbReference>
<dbReference type="CDD" id="cd00088">
    <property type="entry name" value="HPT"/>
    <property type="match status" value="2"/>
</dbReference>
<gene>
    <name evidence="14" type="ORF">GCM10010970_23440</name>
</gene>
<dbReference type="InterPro" id="IPR036890">
    <property type="entry name" value="HATPase_C_sf"/>
</dbReference>
<dbReference type="SMART" id="SM00387">
    <property type="entry name" value="HATPase_c"/>
    <property type="match status" value="1"/>
</dbReference>
<comment type="caution">
    <text evidence="14">The sequence shown here is derived from an EMBL/GenBank/DDBJ whole genome shotgun (WGS) entry which is preliminary data.</text>
</comment>
<protein>
    <recommendedName>
        <fullName evidence="2">histidine kinase</fullName>
        <ecNumber evidence="2">2.7.13.3</ecNumber>
    </recommendedName>
</protein>
<dbReference type="Gene3D" id="3.30.565.10">
    <property type="entry name" value="Histidine kinase-like ATPase, C-terminal domain"/>
    <property type="match status" value="1"/>
</dbReference>
<feature type="domain" description="CheW-like" evidence="12">
    <location>
        <begin position="1737"/>
        <end position="1872"/>
    </location>
</feature>
<keyword evidence="5" id="KW-0418">Kinase</keyword>
<dbReference type="PANTHER" id="PTHR43395:SF8">
    <property type="entry name" value="HISTIDINE KINASE"/>
    <property type="match status" value="1"/>
</dbReference>
<feature type="domain" description="Response regulatory" evidence="11">
    <location>
        <begin position="1896"/>
        <end position="2012"/>
    </location>
</feature>
<dbReference type="PROSITE" id="PS50109">
    <property type="entry name" value="HIS_KIN"/>
    <property type="match status" value="1"/>
</dbReference>
<organism evidence="14 15">
    <name type="scientific">Silvimonas iriomotensis</name>
    <dbReference type="NCBI Taxonomy" id="449662"/>
    <lineage>
        <taxon>Bacteria</taxon>
        <taxon>Pseudomonadati</taxon>
        <taxon>Pseudomonadota</taxon>
        <taxon>Betaproteobacteria</taxon>
        <taxon>Neisseriales</taxon>
        <taxon>Chitinibacteraceae</taxon>
        <taxon>Silvimonas</taxon>
    </lineage>
</organism>
<dbReference type="Pfam" id="PF02518">
    <property type="entry name" value="HATPase_c"/>
    <property type="match status" value="1"/>
</dbReference>
<dbReference type="InterPro" id="IPR036061">
    <property type="entry name" value="CheW-like_dom_sf"/>
</dbReference>
<dbReference type="Gene3D" id="2.30.30.40">
    <property type="entry name" value="SH3 Domains"/>
    <property type="match status" value="1"/>
</dbReference>
<dbReference type="Pfam" id="PF26379">
    <property type="entry name" value="FimL_2nd"/>
    <property type="match status" value="1"/>
</dbReference>
<name>A0ABQ2PAM8_9NEIS</name>
<feature type="domain" description="HPt" evidence="13">
    <location>
        <begin position="602"/>
        <end position="709"/>
    </location>
</feature>
<evidence type="ECO:0000256" key="3">
    <source>
        <dbReference type="ARBA" id="ARBA00022553"/>
    </source>
</evidence>
<keyword evidence="9" id="KW-0175">Coiled coil</keyword>
<dbReference type="Gene3D" id="1.20.120.160">
    <property type="entry name" value="HPT domain"/>
    <property type="match status" value="3"/>
</dbReference>
<keyword evidence="4" id="KW-0808">Transferase</keyword>
<accession>A0ABQ2PAM8</accession>
<feature type="modified residue" description="Phosphohistidine" evidence="7">
    <location>
        <position position="1318"/>
    </location>
</feature>
<dbReference type="SUPFAM" id="SSF47226">
    <property type="entry name" value="Histidine-containing phosphotransfer domain, HPT domain"/>
    <property type="match status" value="5"/>
</dbReference>
<comment type="catalytic activity">
    <reaction evidence="1">
        <text>ATP + protein L-histidine = ADP + protein N-phospho-L-histidine.</text>
        <dbReference type="EC" id="2.7.13.3"/>
    </reaction>
</comment>
<feature type="modified residue" description="Phosphohistidine" evidence="7">
    <location>
        <position position="862"/>
    </location>
</feature>
<dbReference type="PANTHER" id="PTHR43395">
    <property type="entry name" value="SENSOR HISTIDINE KINASE CHEA"/>
    <property type="match status" value="1"/>
</dbReference>
<feature type="modified residue" description="Phosphohistidine" evidence="7">
    <location>
        <position position="649"/>
    </location>
</feature>
<dbReference type="InterPro" id="IPR004358">
    <property type="entry name" value="Sig_transdc_His_kin-like_C"/>
</dbReference>
<feature type="domain" description="Histidine kinase" evidence="10">
    <location>
        <begin position="1537"/>
        <end position="1735"/>
    </location>
</feature>
<dbReference type="PROSITE" id="PS50110">
    <property type="entry name" value="RESPONSE_REGULATORY"/>
    <property type="match status" value="1"/>
</dbReference>
<dbReference type="SUPFAM" id="SSF55874">
    <property type="entry name" value="ATPase domain of HSP90 chaperone/DNA topoisomerase II/histidine kinase"/>
    <property type="match status" value="1"/>
</dbReference>
<evidence type="ECO:0000259" key="10">
    <source>
        <dbReference type="PROSITE" id="PS50109"/>
    </source>
</evidence>
<feature type="coiled-coil region" evidence="9">
    <location>
        <begin position="1450"/>
        <end position="1477"/>
    </location>
</feature>
<dbReference type="InterPro" id="IPR004105">
    <property type="entry name" value="CheA-like_dim"/>
</dbReference>
<dbReference type="EMBL" id="BMLX01000003">
    <property type="protein sequence ID" value="GGP22078.1"/>
    <property type="molecule type" value="Genomic_DNA"/>
</dbReference>
<evidence type="ECO:0000256" key="9">
    <source>
        <dbReference type="SAM" id="Coils"/>
    </source>
</evidence>
<feature type="domain" description="HPt" evidence="13">
    <location>
        <begin position="1273"/>
        <end position="1372"/>
    </location>
</feature>
<feature type="domain" description="HPt" evidence="13">
    <location>
        <begin position="818"/>
        <end position="912"/>
    </location>
</feature>
<dbReference type="SMART" id="SM00260">
    <property type="entry name" value="CheW"/>
    <property type="match status" value="1"/>
</dbReference>
<dbReference type="InterPro" id="IPR051315">
    <property type="entry name" value="Bact_Chemotaxis_CheA"/>
</dbReference>
<feature type="modified residue" description="4-aspartylphosphate" evidence="8">
    <location>
        <position position="1945"/>
    </location>
</feature>
<evidence type="ECO:0000313" key="14">
    <source>
        <dbReference type="EMBL" id="GGP22078.1"/>
    </source>
</evidence>
<dbReference type="PRINTS" id="PR00344">
    <property type="entry name" value="BCTRLSENSOR"/>
</dbReference>
<evidence type="ECO:0000256" key="7">
    <source>
        <dbReference type="PROSITE-ProRule" id="PRU00110"/>
    </source>
</evidence>
<dbReference type="Pfam" id="PF00072">
    <property type="entry name" value="Response_reg"/>
    <property type="match status" value="1"/>
</dbReference>
<proteinExistence type="predicted"/>
<dbReference type="InterPro" id="IPR011006">
    <property type="entry name" value="CheY-like_superfamily"/>
</dbReference>
<dbReference type="Pfam" id="PF01584">
    <property type="entry name" value="CheW"/>
    <property type="match status" value="1"/>
</dbReference>
<evidence type="ECO:0000259" key="11">
    <source>
        <dbReference type="PROSITE" id="PS50110"/>
    </source>
</evidence>
<evidence type="ECO:0000259" key="12">
    <source>
        <dbReference type="PROSITE" id="PS50851"/>
    </source>
</evidence>
<dbReference type="SMART" id="SM00448">
    <property type="entry name" value="REC"/>
    <property type="match status" value="1"/>
</dbReference>
<dbReference type="PROSITE" id="PS50894">
    <property type="entry name" value="HPT"/>
    <property type="match status" value="3"/>
</dbReference>
<keyword evidence="15" id="KW-1185">Reference proteome</keyword>
<evidence type="ECO:0000256" key="5">
    <source>
        <dbReference type="ARBA" id="ARBA00022777"/>
    </source>
</evidence>
<keyword evidence="6" id="KW-0902">Two-component regulatory system</keyword>
<dbReference type="InterPro" id="IPR036641">
    <property type="entry name" value="HPT_dom_sf"/>
</dbReference>
<evidence type="ECO:0000313" key="15">
    <source>
        <dbReference type="Proteomes" id="UP000637267"/>
    </source>
</evidence>
<evidence type="ECO:0000256" key="2">
    <source>
        <dbReference type="ARBA" id="ARBA00012438"/>
    </source>
</evidence>
<dbReference type="SMART" id="SM00073">
    <property type="entry name" value="HPT"/>
    <property type="match status" value="3"/>
</dbReference>
<dbReference type="SUPFAM" id="SSF52172">
    <property type="entry name" value="CheY-like"/>
    <property type="match status" value="1"/>
</dbReference>
<dbReference type="InterPro" id="IPR003594">
    <property type="entry name" value="HATPase_dom"/>
</dbReference>
<evidence type="ECO:0000256" key="4">
    <source>
        <dbReference type="ARBA" id="ARBA00022679"/>
    </source>
</evidence>
<dbReference type="InterPro" id="IPR005467">
    <property type="entry name" value="His_kinase_dom"/>
</dbReference>
<dbReference type="SMART" id="SM01231">
    <property type="entry name" value="H-kinase_dim"/>
    <property type="match status" value="1"/>
</dbReference>
<dbReference type="RefSeq" id="WP_188704567.1">
    <property type="nucleotide sequence ID" value="NZ_BMLX01000003.1"/>
</dbReference>
<evidence type="ECO:0000256" key="6">
    <source>
        <dbReference type="ARBA" id="ARBA00023012"/>
    </source>
</evidence>
<dbReference type="EC" id="2.7.13.3" evidence="2"/>
<dbReference type="Pfam" id="PF01627">
    <property type="entry name" value="Hpt"/>
    <property type="match status" value="3"/>
</dbReference>
<evidence type="ECO:0000259" key="13">
    <source>
        <dbReference type="PROSITE" id="PS50894"/>
    </source>
</evidence>
<reference evidence="15" key="1">
    <citation type="journal article" date="2019" name="Int. J. Syst. Evol. Microbiol.">
        <title>The Global Catalogue of Microorganisms (GCM) 10K type strain sequencing project: providing services to taxonomists for standard genome sequencing and annotation.</title>
        <authorList>
            <consortium name="The Broad Institute Genomics Platform"/>
            <consortium name="The Broad Institute Genome Sequencing Center for Infectious Disease"/>
            <person name="Wu L."/>
            <person name="Ma J."/>
        </authorList>
    </citation>
    <scope>NUCLEOTIDE SEQUENCE [LARGE SCALE GENOMIC DNA]</scope>
    <source>
        <strain evidence="15">CGMCC 1.8859</strain>
    </source>
</reference>
<dbReference type="SUPFAM" id="SSF50341">
    <property type="entry name" value="CheW-like"/>
    <property type="match status" value="1"/>
</dbReference>
<dbReference type="Proteomes" id="UP000637267">
    <property type="component" value="Unassembled WGS sequence"/>
</dbReference>
<sequence>MSVHTEFDQGSLIWVKGELEQTLGRAAEALKQFGTTPDAALLKHAQTHLHQAVGALQMVELQGLARYCEEAEHLVASVAREETGNHALDAAITVTKDAIAYLERIAAGSPNVPLVLRDPLVKVAALRGQTISGAELFFPQLGQLVVPAELPTHTVPDAEMAPWVRQQRTRFESGLLRWLRSRDAGGAAAMAKSLTELASAQSIMLPRAFWWSAAAVVDALPTNKQETDLDPRHLLMRLNLQLRRLADGSTRVAERLFRDLLYILAHDQSQSTLAQKLKAAFELEGMLADAGAQTLSPQAQARAQTARQLREELGAAKDLWSRVAAGQQDRLPQLAAEITRLSHHCEALEIPGLNKLWEGVSGVFERCAGRGISEPEALELATAMLLADSALAVYPQQADDFPEQVEAMLQRLANPAMAAEIDLPQLDAVSREAQEKLLVAQLAQEMRSNLRGIEDTLDAFFRDPSQRAALAGLDQTIYQVQGALMMLDSQDAVALLLAAHERVRHLAAAEADPEPAELEELAEAFSTIGFYVDGLEQGRDDSAALRPMLTRLTGEVAPVEVAEPDVIAALETEPPIGEQPVIESEHIEIVEPETSRPLPSSEEAVDAELLEVYLEEAAEVLATIAGQLEVSRHAPHDRESMTVIRRGFHTLKGSGRMVGLFNLGEAAWVVEQLLNKWLQAEHPATPALLQLIDDAHHSFRAWVAQLSETGGAQVDSSALAAQAEALKQQLEQGNVLTTPVAAPAPEPVAFQPADVPAELPPLFEAAQEHEHDEAAAPSVELADELAFDAPTIELGDDLAETELVVDTPAPSDEVQIGHVAVSTTLFGIFCDEAGRHLQALLQGRTALQHGDPLAPSFLLSAHTLGGIGATAGFSPLGDLAYALEQSVQRSAEPPVEPLIHAVDRLEQMLGDIFAQRDPGNGVAEIAALAERNEQALSIALSDVAAEPAPAAHEELVLDDISLDSIELDEEPLDVAAAHEHLAAVEEHIAAAPAGDEINLDAFELTDPSPEELAALALLDGTHLDEHGEPVAPHEAVAAPHEDDLSFDLEEFPVDGLTVEEEPPLAAEAALDPAHETTAHDLEALLGEGDLSLDLDVPPEEVAIEVAAPTEEPAVEAHTTVTELTPAPAPQAEADATHEALVTAHEALVTVHEALLATQAEPAHHTDAETEAEADAHAEEELTALALPEDEHHAEPVAELIEAEPLEAVFEAEPVAEPEAFEAAPAAIEAVELPPELGHVVQPLAMAAQESLPAALATGSSLTDRKAELDQTLNDEIDDQLLPVFVEEGDELLPQVGGALRALRDGDMAEADRLKRILHTLKGSARMSGAMRMGEATHRMESRLLAAGSTVSGPLVDELESDYDLINLLFDELAGRTPKAADVVGQTAQAVAATQARGPAQPLLAAAPDAEGKTTIRVRSELVDDLVNQAGEVSIARSRIESEMLALKSSLLDLTENVTRLRTQMRELEIQAESQMQARTREFQESNQSFDPLEFDRFTRLQEVTRFIAESVNDVATIQHNLLKNVDESAAALTAQARMTKELQQNLMRVRMVPFASISDRLYRLTRQTGKEVGKKVNLELRGGRVEIDRGVLEKMISPFEHMLRNAIDHGLETPDERESAGKSEFGEVQVEVRQEGNELVVMLKDDGKGLNMERIRAKALERGLIDPTQEVADRDLMQVIFEPGFSTASAVTQISGRGIGMDVVKNEIGNLGGRIDVDSVLGQGTSFTIHLPLTLAVTQVLLVKSSERLYAIPSVMIEQVQELKQDALAQLYENQAQEWLGGRYPFSYFPRLLGDAEAMPETKRFSTVLLLRSGANRMALHIDELVKNQEVVVKAIGPQLARIPGVAGSTVLGNGEIVLIMNPLALLAHGEVVATQKDSGAVTAASVPEQLQTTPVVMVVDDSLTVRKITSRLLAREGFQVQTAKDGVDALQQLVDLKPAVMLVDIEMPRMDGFEFTRNVRANDDTRHIPIIMITSRTADKHRNYAFELGVNVFLGKPYQEDELMGHIRSFITQ</sequence>
<dbReference type="InterPro" id="IPR002545">
    <property type="entry name" value="CheW-lke_dom"/>
</dbReference>
<dbReference type="PROSITE" id="PS50851">
    <property type="entry name" value="CHEW"/>
    <property type="match status" value="1"/>
</dbReference>
<keyword evidence="3 8" id="KW-0597">Phosphoprotein</keyword>
<dbReference type="InterPro" id="IPR058661">
    <property type="entry name" value="FimL_2nd"/>
</dbReference>
<dbReference type="InterPro" id="IPR008207">
    <property type="entry name" value="Sig_transdc_His_kin_Hpt_dom"/>
</dbReference>
<dbReference type="Gene3D" id="3.40.50.2300">
    <property type="match status" value="1"/>
</dbReference>
<evidence type="ECO:0000256" key="8">
    <source>
        <dbReference type="PROSITE-ProRule" id="PRU00169"/>
    </source>
</evidence>
<evidence type="ECO:0000256" key="1">
    <source>
        <dbReference type="ARBA" id="ARBA00000085"/>
    </source>
</evidence>